<accession>A0AAU7CIK4</accession>
<name>A0AAU7CIK4_9BACT</name>
<protein>
    <recommendedName>
        <fullName evidence="3">DUF304 domain-containing protein</fullName>
    </recommendedName>
</protein>
<evidence type="ECO:0000256" key="1">
    <source>
        <dbReference type="SAM" id="Phobius"/>
    </source>
</evidence>
<dbReference type="AlphaFoldDB" id="A0AAU7CIK4"/>
<feature type="transmembrane region" description="Helical" evidence="1">
    <location>
        <begin position="181"/>
        <end position="203"/>
    </location>
</feature>
<keyword evidence="1" id="KW-0472">Membrane</keyword>
<proteinExistence type="predicted"/>
<reference evidence="2" key="1">
    <citation type="submission" date="2024-05" db="EMBL/GenBank/DDBJ databases">
        <title>Planctomycetes of the genus Singulisphaera possess chitinolytic capabilities.</title>
        <authorList>
            <person name="Ivanova A."/>
        </authorList>
    </citation>
    <scope>NUCLEOTIDE SEQUENCE</scope>
    <source>
        <strain evidence="2">Ch08T</strain>
    </source>
</reference>
<dbReference type="EMBL" id="CP155447">
    <property type="protein sequence ID" value="XBH05224.1"/>
    <property type="molecule type" value="Genomic_DNA"/>
</dbReference>
<sequence>MVNPIPARYQRTGSSKIVGCLVYLVVTPFVALFLALFLAVPLMYSLETLGLSRDRASAPFLVLLPLIGVGVVAWSYRDYRRRAALEVVIDRDRVTIGKDSRRTVLRFEDVVSTRLVPTRIDFACVLVSRSGQALRLPAEIAPFSLVREPLEVTLIPEMVRRLDERIARGEAVTLRIPSARILVMMCRGFGALLMSVLMLVNPWRIPMGLLVMRHAITVIRQSWLGIRGGLIIDREGLRHFSDAPATPMSWDRLERIRSDPIGLVLRSRERQVFALSSLTDDFWPALRWINARVR</sequence>
<gene>
    <name evidence="2" type="ORF">V5E97_04175</name>
</gene>
<evidence type="ECO:0000313" key="2">
    <source>
        <dbReference type="EMBL" id="XBH05224.1"/>
    </source>
</evidence>
<keyword evidence="1" id="KW-0812">Transmembrane</keyword>
<keyword evidence="1" id="KW-1133">Transmembrane helix</keyword>
<feature type="transmembrane region" description="Helical" evidence="1">
    <location>
        <begin position="21"/>
        <end position="44"/>
    </location>
</feature>
<feature type="transmembrane region" description="Helical" evidence="1">
    <location>
        <begin position="56"/>
        <end position="76"/>
    </location>
</feature>
<evidence type="ECO:0008006" key="3">
    <source>
        <dbReference type="Google" id="ProtNLM"/>
    </source>
</evidence>
<dbReference type="RefSeq" id="WP_406698031.1">
    <property type="nucleotide sequence ID" value="NZ_CP155447.1"/>
</dbReference>
<organism evidence="2">
    <name type="scientific">Singulisphaera sp. Ch08</name>
    <dbReference type="NCBI Taxonomy" id="3120278"/>
    <lineage>
        <taxon>Bacteria</taxon>
        <taxon>Pseudomonadati</taxon>
        <taxon>Planctomycetota</taxon>
        <taxon>Planctomycetia</taxon>
        <taxon>Isosphaerales</taxon>
        <taxon>Isosphaeraceae</taxon>
        <taxon>Singulisphaera</taxon>
    </lineage>
</organism>